<dbReference type="SUPFAM" id="SSF53474">
    <property type="entry name" value="alpha/beta-Hydrolases"/>
    <property type="match status" value="1"/>
</dbReference>
<protein>
    <recommendedName>
        <fullName evidence="3">Alpha/beta hydrolase</fullName>
    </recommendedName>
</protein>
<name>A0ABT2ZL65_9RHOB</name>
<gene>
    <name evidence="1" type="ORF">OEZ71_06090</name>
</gene>
<evidence type="ECO:0008006" key="3">
    <source>
        <dbReference type="Google" id="ProtNLM"/>
    </source>
</evidence>
<sequence length="373" mass="41531">MKIKNVILVLALCAASFSYGIATGYWRLPPIDQVRDLYRLFHEKPVPKMAGFTLNTDAIATALDAMSADIEATRNDLRSRVILPSDRVKVTSEDMGDGSRQISAQLYGLTTKSLLSKAAGGASCLRIYIQGHGAGPFDMDYHNTLLTKAVEQGCDFLSMSMVGLGQNTGPVEFPSGRYPGQVTRMDWREAHRHGSYMVFHDVTLPAYDFLTLFLSPHYYTIQSIIDDYENVSVMGISGGGWYTVWMAALFPEIDYSIVYAGSLPNVYRTSEAFHADYEEVAASIYDAFDYWQLYHLGSRRGETAEERVQYFVFNDRDNCCFMDPAASHFAGVAKEIYGDAVRVIVDQNDEHVMNVSVVEAIWQENVPGAGATN</sequence>
<keyword evidence="2" id="KW-1185">Reference proteome</keyword>
<dbReference type="RefSeq" id="WP_263739071.1">
    <property type="nucleotide sequence ID" value="NZ_JAOWKZ010000002.1"/>
</dbReference>
<dbReference type="EMBL" id="JAOWKZ010000002">
    <property type="protein sequence ID" value="MCV2871862.1"/>
    <property type="molecule type" value="Genomic_DNA"/>
</dbReference>
<reference evidence="1 2" key="1">
    <citation type="submission" date="2022-10" db="EMBL/GenBank/DDBJ databases">
        <title>Defluviimonas sp. nov., isolated from ocean surface sediments.</title>
        <authorList>
            <person name="He W."/>
            <person name="Wang L."/>
            <person name="Zhang D.-F."/>
        </authorList>
    </citation>
    <scope>NUCLEOTIDE SEQUENCE [LARGE SCALE GENOMIC DNA]</scope>
    <source>
        <strain evidence="1 2">WL0050</strain>
    </source>
</reference>
<dbReference type="Gene3D" id="3.40.50.1820">
    <property type="entry name" value="alpha/beta hydrolase"/>
    <property type="match status" value="1"/>
</dbReference>
<proteinExistence type="predicted"/>
<dbReference type="Proteomes" id="UP001652564">
    <property type="component" value="Unassembled WGS sequence"/>
</dbReference>
<evidence type="ECO:0000313" key="1">
    <source>
        <dbReference type="EMBL" id="MCV2871862.1"/>
    </source>
</evidence>
<dbReference type="InterPro" id="IPR029058">
    <property type="entry name" value="AB_hydrolase_fold"/>
</dbReference>
<accession>A0ABT2ZL65</accession>
<comment type="caution">
    <text evidence="1">The sequence shown here is derived from an EMBL/GenBank/DDBJ whole genome shotgun (WGS) entry which is preliminary data.</text>
</comment>
<organism evidence="1 2">
    <name type="scientific">Albidovulum litorale</name>
    <dbReference type="NCBI Taxonomy" id="2984134"/>
    <lineage>
        <taxon>Bacteria</taxon>
        <taxon>Pseudomonadati</taxon>
        <taxon>Pseudomonadota</taxon>
        <taxon>Alphaproteobacteria</taxon>
        <taxon>Rhodobacterales</taxon>
        <taxon>Paracoccaceae</taxon>
        <taxon>Albidovulum</taxon>
    </lineage>
</organism>
<evidence type="ECO:0000313" key="2">
    <source>
        <dbReference type="Proteomes" id="UP001652564"/>
    </source>
</evidence>